<dbReference type="AlphaFoldDB" id="C3YE67"/>
<evidence type="ECO:0008006" key="11">
    <source>
        <dbReference type="Google" id="ProtNLM"/>
    </source>
</evidence>
<feature type="domain" description="SRCR" evidence="9">
    <location>
        <begin position="19"/>
        <end position="57"/>
    </location>
</feature>
<dbReference type="PROSITE" id="PS50049">
    <property type="entry name" value="THD_2"/>
    <property type="match status" value="1"/>
</dbReference>
<dbReference type="GO" id="GO:0005164">
    <property type="term" value="F:tumor necrosis factor receptor binding"/>
    <property type="evidence" value="ECO:0007669"/>
    <property type="project" value="InterPro"/>
</dbReference>
<gene>
    <name evidence="10" type="ORF">BRAFLDRAFT_74190</name>
</gene>
<evidence type="ECO:0000256" key="3">
    <source>
        <dbReference type="ARBA" id="ARBA00022514"/>
    </source>
</evidence>
<name>C3YE67_BRAFL</name>
<accession>C3YE67</accession>
<dbReference type="InterPro" id="IPR006052">
    <property type="entry name" value="TNF_dom"/>
</dbReference>
<dbReference type="EMBL" id="GG666505">
    <property type="protein sequence ID" value="EEN61375.1"/>
    <property type="molecule type" value="Genomic_DNA"/>
</dbReference>
<protein>
    <recommendedName>
        <fullName evidence="11">TNF family profile domain-containing protein</fullName>
    </recommendedName>
</protein>
<organism>
    <name type="scientific">Branchiostoma floridae</name>
    <name type="common">Florida lancelet</name>
    <name type="synonym">Amphioxus</name>
    <dbReference type="NCBI Taxonomy" id="7739"/>
    <lineage>
        <taxon>Eukaryota</taxon>
        <taxon>Metazoa</taxon>
        <taxon>Chordata</taxon>
        <taxon>Cephalochordata</taxon>
        <taxon>Leptocardii</taxon>
        <taxon>Amphioxiformes</taxon>
        <taxon>Branchiostomatidae</taxon>
        <taxon>Branchiostoma</taxon>
    </lineage>
</organism>
<dbReference type="InterPro" id="IPR051748">
    <property type="entry name" value="TNF_Ligand_Superfamily"/>
</dbReference>
<dbReference type="InterPro" id="IPR001190">
    <property type="entry name" value="SRCR"/>
</dbReference>
<dbReference type="InterPro" id="IPR036772">
    <property type="entry name" value="SRCR-like_dom_sf"/>
</dbReference>
<dbReference type="GO" id="GO:0006955">
    <property type="term" value="P:immune response"/>
    <property type="evidence" value="ECO:0007669"/>
    <property type="project" value="InterPro"/>
</dbReference>
<dbReference type="SUPFAM" id="SSF49842">
    <property type="entry name" value="TNF-like"/>
    <property type="match status" value="1"/>
</dbReference>
<feature type="disulfide bond" evidence="7">
    <location>
        <begin position="25"/>
        <end position="35"/>
    </location>
</feature>
<evidence type="ECO:0000259" key="9">
    <source>
        <dbReference type="PROSITE" id="PS50287"/>
    </source>
</evidence>
<sequence length="180" mass="20064">MVRKAEKKFGVGPRTANRWLSDVQCAGNEATLAECTLNTGIGVCASRRRWSAGVKCQDEKFTHWEEMEEPNSHFALDNGDLKVTEEGQYLIYSQVGVANDQYDSTFKYSVLVHETPFLTCESSAGGSPPRYTCYTAGVRYLRGDDTISLMMECDRCKVSTAEDTTFFGVIKLSANLDLRV</sequence>
<keyword evidence="4" id="KW-0964">Secreted</keyword>
<evidence type="ECO:0000256" key="5">
    <source>
        <dbReference type="ARBA" id="ARBA00023157"/>
    </source>
</evidence>
<dbReference type="Gene3D" id="2.60.120.40">
    <property type="match status" value="1"/>
</dbReference>
<keyword evidence="5 7" id="KW-1015">Disulfide bond</keyword>
<dbReference type="Pfam" id="PF00229">
    <property type="entry name" value="TNF"/>
    <property type="match status" value="1"/>
</dbReference>
<comment type="caution">
    <text evidence="7">Lacks conserved residue(s) required for the propagation of feature annotation.</text>
</comment>
<evidence type="ECO:0000259" key="8">
    <source>
        <dbReference type="PROSITE" id="PS50049"/>
    </source>
</evidence>
<dbReference type="GO" id="GO:0016020">
    <property type="term" value="C:membrane"/>
    <property type="evidence" value="ECO:0007669"/>
    <property type="project" value="InterPro"/>
</dbReference>
<evidence type="ECO:0000313" key="10">
    <source>
        <dbReference type="EMBL" id="EEN61375.1"/>
    </source>
</evidence>
<evidence type="ECO:0000256" key="4">
    <source>
        <dbReference type="ARBA" id="ARBA00022525"/>
    </source>
</evidence>
<dbReference type="PANTHER" id="PTHR15151">
    <property type="entry name" value="PROTEIN EIGER"/>
    <property type="match status" value="1"/>
</dbReference>
<dbReference type="PANTHER" id="PTHR15151:SF24">
    <property type="entry name" value="A PROLIFERATION-INDUCING LIGAND-LIKE PROTEIN-RELATED"/>
    <property type="match status" value="1"/>
</dbReference>
<comment type="similarity">
    <text evidence="2">Belongs to the tumor necrosis factor family.</text>
</comment>
<dbReference type="PROSITE" id="PS50287">
    <property type="entry name" value="SRCR_2"/>
    <property type="match status" value="1"/>
</dbReference>
<dbReference type="InterPro" id="IPR008983">
    <property type="entry name" value="Tumour_necrosis_fac-like_dom"/>
</dbReference>
<keyword evidence="6" id="KW-0325">Glycoprotein</keyword>
<dbReference type="STRING" id="7739.C3YE67"/>
<dbReference type="GO" id="GO:0005615">
    <property type="term" value="C:extracellular space"/>
    <property type="evidence" value="ECO:0007669"/>
    <property type="project" value="UniProtKB-KW"/>
</dbReference>
<dbReference type="GO" id="GO:0005125">
    <property type="term" value="F:cytokine activity"/>
    <property type="evidence" value="ECO:0007669"/>
    <property type="project" value="UniProtKB-KW"/>
</dbReference>
<proteinExistence type="inferred from homology"/>
<feature type="domain" description="THD" evidence="8">
    <location>
        <begin position="31"/>
        <end position="172"/>
    </location>
</feature>
<evidence type="ECO:0000256" key="1">
    <source>
        <dbReference type="ARBA" id="ARBA00004613"/>
    </source>
</evidence>
<evidence type="ECO:0000256" key="6">
    <source>
        <dbReference type="ARBA" id="ARBA00023180"/>
    </source>
</evidence>
<evidence type="ECO:0000256" key="2">
    <source>
        <dbReference type="ARBA" id="ARBA00008670"/>
    </source>
</evidence>
<reference evidence="10" key="1">
    <citation type="journal article" date="2008" name="Nature">
        <title>The amphioxus genome and the evolution of the chordate karyotype.</title>
        <authorList>
            <consortium name="US DOE Joint Genome Institute (JGI-PGF)"/>
            <person name="Putnam N.H."/>
            <person name="Butts T."/>
            <person name="Ferrier D.E.K."/>
            <person name="Furlong R.F."/>
            <person name="Hellsten U."/>
            <person name="Kawashima T."/>
            <person name="Robinson-Rechavi M."/>
            <person name="Shoguchi E."/>
            <person name="Terry A."/>
            <person name="Yu J.-K."/>
            <person name="Benito-Gutierrez E.L."/>
            <person name="Dubchak I."/>
            <person name="Garcia-Fernandez J."/>
            <person name="Gibson-Brown J.J."/>
            <person name="Grigoriev I.V."/>
            <person name="Horton A.C."/>
            <person name="de Jong P.J."/>
            <person name="Jurka J."/>
            <person name="Kapitonov V.V."/>
            <person name="Kohara Y."/>
            <person name="Kuroki Y."/>
            <person name="Lindquist E."/>
            <person name="Lucas S."/>
            <person name="Osoegawa K."/>
            <person name="Pennacchio L.A."/>
            <person name="Salamov A.A."/>
            <person name="Satou Y."/>
            <person name="Sauka-Spengler T."/>
            <person name="Schmutz J."/>
            <person name="Shin-I T."/>
            <person name="Toyoda A."/>
            <person name="Bronner-Fraser M."/>
            <person name="Fujiyama A."/>
            <person name="Holland L.Z."/>
            <person name="Holland P.W.H."/>
            <person name="Satoh N."/>
            <person name="Rokhsar D.S."/>
        </authorList>
    </citation>
    <scope>NUCLEOTIDE SEQUENCE [LARGE SCALE GENOMIC DNA]</scope>
    <source>
        <strain evidence="10">S238N-H82</strain>
        <tissue evidence="10">Testes</tissue>
    </source>
</reference>
<comment type="subcellular location">
    <subcellularLocation>
        <location evidence="1">Secreted</location>
    </subcellularLocation>
</comment>
<dbReference type="InParanoid" id="C3YE67"/>
<keyword evidence="3" id="KW-0202">Cytokine</keyword>
<dbReference type="SUPFAM" id="SSF56487">
    <property type="entry name" value="SRCR-like"/>
    <property type="match status" value="1"/>
</dbReference>
<evidence type="ECO:0000256" key="7">
    <source>
        <dbReference type="PROSITE-ProRule" id="PRU00196"/>
    </source>
</evidence>